<evidence type="ECO:0000313" key="9">
    <source>
        <dbReference type="Proteomes" id="UP000614460"/>
    </source>
</evidence>
<keyword evidence="4" id="KW-0520">NAD</keyword>
<evidence type="ECO:0000256" key="4">
    <source>
        <dbReference type="ARBA" id="ARBA00023027"/>
    </source>
</evidence>
<dbReference type="InterPro" id="IPR036291">
    <property type="entry name" value="NAD(P)-bd_dom_sf"/>
</dbReference>
<dbReference type="Pfam" id="PF13241">
    <property type="entry name" value="NAD_binding_7"/>
    <property type="match status" value="1"/>
</dbReference>
<protein>
    <recommendedName>
        <fullName evidence="2">precorrin-2 dehydrogenase</fullName>
        <ecNumber evidence="2">1.3.1.76</ecNumber>
    </recommendedName>
</protein>
<sequence length="197" mass="22069">MNTLFPIYVKLDQIETLLVGAGPVGLEKIQALICNSPQAKVKVVALEVSEEFYLFIQDNPNIELHHRAFSAVDLFGKQLVILATNNPKLNNQVRELCANHHILLNVADKPSLCDFYLGSVVQKGNLKIGISTNGKSPTIAKRIKEFLNELLPEEIDETLNLMSDLRNQLAGDLKEKINVLNAHTEQLIKQNEYDRAN</sequence>
<gene>
    <name evidence="8" type="ORF">GCM10011516_18670</name>
</gene>
<dbReference type="Pfam" id="PF14824">
    <property type="entry name" value="Sirohm_synth_M"/>
    <property type="match status" value="1"/>
</dbReference>
<evidence type="ECO:0000259" key="7">
    <source>
        <dbReference type="Pfam" id="PF14824"/>
    </source>
</evidence>
<reference evidence="8" key="2">
    <citation type="submission" date="2020-09" db="EMBL/GenBank/DDBJ databases">
        <authorList>
            <person name="Sun Q."/>
            <person name="Zhou Y."/>
        </authorList>
    </citation>
    <scope>NUCLEOTIDE SEQUENCE</scope>
    <source>
        <strain evidence="8">CGMCC 1.15966</strain>
    </source>
</reference>
<comment type="caution">
    <text evidence="8">The sequence shown here is derived from an EMBL/GenBank/DDBJ whole genome shotgun (WGS) entry which is preliminary data.</text>
</comment>
<evidence type="ECO:0000256" key="5">
    <source>
        <dbReference type="ARBA" id="ARBA00023244"/>
    </source>
</evidence>
<dbReference type="GO" id="GO:0019354">
    <property type="term" value="P:siroheme biosynthetic process"/>
    <property type="evidence" value="ECO:0007669"/>
    <property type="project" value="UniProtKB-UniPathway"/>
</dbReference>
<evidence type="ECO:0000256" key="6">
    <source>
        <dbReference type="ARBA" id="ARBA00047561"/>
    </source>
</evidence>
<dbReference type="PANTHER" id="PTHR35330">
    <property type="entry name" value="SIROHEME BIOSYNTHESIS PROTEIN MET8"/>
    <property type="match status" value="1"/>
</dbReference>
<dbReference type="EC" id="1.3.1.76" evidence="2"/>
<dbReference type="NCBIfam" id="TIGR01470">
    <property type="entry name" value="cysG_Nterm"/>
    <property type="match status" value="1"/>
</dbReference>
<dbReference type="Gene3D" id="3.40.50.720">
    <property type="entry name" value="NAD(P)-binding Rossmann-like Domain"/>
    <property type="match status" value="1"/>
</dbReference>
<dbReference type="UniPathway" id="UPA00262">
    <property type="reaction ID" value="UER00222"/>
</dbReference>
<evidence type="ECO:0000313" key="8">
    <source>
        <dbReference type="EMBL" id="GGE21280.1"/>
    </source>
</evidence>
<dbReference type="InterPro" id="IPR028281">
    <property type="entry name" value="Sirohaem_synthase_central"/>
</dbReference>
<dbReference type="PANTHER" id="PTHR35330:SF1">
    <property type="entry name" value="SIROHEME BIOSYNTHESIS PROTEIN MET8"/>
    <property type="match status" value="1"/>
</dbReference>
<name>A0A8H9FYT3_9SPHI</name>
<dbReference type="SUPFAM" id="SSF51735">
    <property type="entry name" value="NAD(P)-binding Rossmann-fold domains"/>
    <property type="match status" value="1"/>
</dbReference>
<dbReference type="Gene3D" id="3.30.160.110">
    <property type="entry name" value="Siroheme synthase, domain 2"/>
    <property type="match status" value="1"/>
</dbReference>
<keyword evidence="9" id="KW-1185">Reference proteome</keyword>
<dbReference type="RefSeq" id="WP_182498597.1">
    <property type="nucleotide sequence ID" value="NZ_BMKM01000003.1"/>
</dbReference>
<dbReference type="Proteomes" id="UP000614460">
    <property type="component" value="Unassembled WGS sequence"/>
</dbReference>
<reference evidence="8" key="1">
    <citation type="journal article" date="2014" name="Int. J. Syst. Evol. Microbiol.">
        <title>Complete genome sequence of Corynebacterium casei LMG S-19264T (=DSM 44701T), isolated from a smear-ripened cheese.</title>
        <authorList>
            <consortium name="US DOE Joint Genome Institute (JGI-PGF)"/>
            <person name="Walter F."/>
            <person name="Albersmeier A."/>
            <person name="Kalinowski J."/>
            <person name="Ruckert C."/>
        </authorList>
    </citation>
    <scope>NUCLEOTIDE SEQUENCE</scope>
    <source>
        <strain evidence="8">CGMCC 1.15966</strain>
    </source>
</reference>
<dbReference type="SUPFAM" id="SSF75615">
    <property type="entry name" value="Siroheme synthase middle domains-like"/>
    <property type="match status" value="1"/>
</dbReference>
<evidence type="ECO:0000256" key="1">
    <source>
        <dbReference type="ARBA" id="ARBA00005010"/>
    </source>
</evidence>
<dbReference type="InterPro" id="IPR006367">
    <property type="entry name" value="Sirohaem_synthase_N"/>
</dbReference>
<dbReference type="GO" id="GO:0004325">
    <property type="term" value="F:ferrochelatase activity"/>
    <property type="evidence" value="ECO:0007669"/>
    <property type="project" value="InterPro"/>
</dbReference>
<proteinExistence type="predicted"/>
<dbReference type="AlphaFoldDB" id="A0A8H9FYT3"/>
<dbReference type="GO" id="GO:0043115">
    <property type="term" value="F:precorrin-2 dehydrogenase activity"/>
    <property type="evidence" value="ECO:0007669"/>
    <property type="project" value="UniProtKB-EC"/>
</dbReference>
<dbReference type="EMBL" id="BMKM01000003">
    <property type="protein sequence ID" value="GGE21280.1"/>
    <property type="molecule type" value="Genomic_DNA"/>
</dbReference>
<keyword evidence="3" id="KW-0560">Oxidoreductase</keyword>
<comment type="pathway">
    <text evidence="1">Porphyrin-containing compound metabolism; siroheme biosynthesis; sirohydrochlorin from precorrin-2: step 1/1.</text>
</comment>
<comment type="catalytic activity">
    <reaction evidence="6">
        <text>precorrin-2 + NAD(+) = sirohydrochlorin + NADH + 2 H(+)</text>
        <dbReference type="Rhea" id="RHEA:15613"/>
        <dbReference type="ChEBI" id="CHEBI:15378"/>
        <dbReference type="ChEBI" id="CHEBI:57540"/>
        <dbReference type="ChEBI" id="CHEBI:57945"/>
        <dbReference type="ChEBI" id="CHEBI:58351"/>
        <dbReference type="ChEBI" id="CHEBI:58827"/>
        <dbReference type="EC" id="1.3.1.76"/>
    </reaction>
</comment>
<feature type="domain" description="Siroheme synthase central" evidence="7">
    <location>
        <begin position="124"/>
        <end position="147"/>
    </location>
</feature>
<keyword evidence="5" id="KW-0627">Porphyrin biosynthesis</keyword>
<accession>A0A8H9FYT3</accession>
<evidence type="ECO:0000256" key="2">
    <source>
        <dbReference type="ARBA" id="ARBA00012400"/>
    </source>
</evidence>
<organism evidence="8 9">
    <name type="scientific">Sphingobacterium cellulitidis</name>
    <dbReference type="NCBI Taxonomy" id="1768011"/>
    <lineage>
        <taxon>Bacteria</taxon>
        <taxon>Pseudomonadati</taxon>
        <taxon>Bacteroidota</taxon>
        <taxon>Sphingobacteriia</taxon>
        <taxon>Sphingobacteriales</taxon>
        <taxon>Sphingobacteriaceae</taxon>
        <taxon>Sphingobacterium</taxon>
    </lineage>
</organism>
<dbReference type="InterPro" id="IPR028161">
    <property type="entry name" value="Met8-like"/>
</dbReference>
<evidence type="ECO:0000256" key="3">
    <source>
        <dbReference type="ARBA" id="ARBA00023002"/>
    </source>
</evidence>